<dbReference type="SUPFAM" id="SSF47413">
    <property type="entry name" value="lambda repressor-like DNA-binding domains"/>
    <property type="match status" value="1"/>
</dbReference>
<protein>
    <submittedName>
        <fullName evidence="2">Helix-turn-helix domain-containing protein</fullName>
    </submittedName>
</protein>
<organism evidence="2 3">
    <name type="scientific">Paracidovorax konjaci</name>
    <dbReference type="NCBI Taxonomy" id="32040"/>
    <lineage>
        <taxon>Bacteria</taxon>
        <taxon>Pseudomonadati</taxon>
        <taxon>Pseudomonadota</taxon>
        <taxon>Betaproteobacteria</taxon>
        <taxon>Burkholderiales</taxon>
        <taxon>Comamonadaceae</taxon>
        <taxon>Paracidovorax</taxon>
    </lineage>
</organism>
<proteinExistence type="predicted"/>
<dbReference type="Pfam" id="PF13560">
    <property type="entry name" value="HTH_31"/>
    <property type="match status" value="1"/>
</dbReference>
<dbReference type="GO" id="GO:0003677">
    <property type="term" value="F:DNA binding"/>
    <property type="evidence" value="ECO:0007669"/>
    <property type="project" value="InterPro"/>
</dbReference>
<evidence type="ECO:0000313" key="2">
    <source>
        <dbReference type="EMBL" id="SFE19463.1"/>
    </source>
</evidence>
<evidence type="ECO:0000313" key="3">
    <source>
        <dbReference type="Proteomes" id="UP000199517"/>
    </source>
</evidence>
<keyword evidence="3" id="KW-1185">Reference proteome</keyword>
<reference evidence="3" key="1">
    <citation type="submission" date="2016-10" db="EMBL/GenBank/DDBJ databases">
        <authorList>
            <person name="Varghese N."/>
            <person name="Submissions S."/>
        </authorList>
    </citation>
    <scope>NUCLEOTIDE SEQUENCE [LARGE SCALE GENOMIC DNA]</scope>
    <source>
        <strain evidence="3">DSM 7481</strain>
    </source>
</reference>
<gene>
    <name evidence="2" type="ORF">SAMN04489710_11837</name>
</gene>
<dbReference type="PROSITE" id="PS50943">
    <property type="entry name" value="HTH_CROC1"/>
    <property type="match status" value="1"/>
</dbReference>
<dbReference type="RefSeq" id="WP_092956684.1">
    <property type="nucleotide sequence ID" value="NZ_FOMQ01000018.1"/>
</dbReference>
<sequence length="222" mass="24445">MELKDWVRLARKHKGWTLAQMAEAMGRSKSNIGLWEQGKHSPGYDQVVQIAAETGFPLPHQVELDEKGRPVAIPRVGEGFLGSVSVHGEATINGSVFAWDMKGLSGSLRGLNAPGAFAIRIKGEGGSPVVKHHQFLVIVEEGRPGFGELCLVDSESQPTQLLEFLAEQGSSWTFSTLQHERVTIDKQDILKVWPVIAVASQSLWYPDSIEMLKLQEKISSFT</sequence>
<dbReference type="InterPro" id="IPR001387">
    <property type="entry name" value="Cro/C1-type_HTH"/>
</dbReference>
<dbReference type="CDD" id="cd00093">
    <property type="entry name" value="HTH_XRE"/>
    <property type="match status" value="1"/>
</dbReference>
<dbReference type="EMBL" id="FOMQ01000018">
    <property type="protein sequence ID" value="SFE19463.1"/>
    <property type="molecule type" value="Genomic_DNA"/>
</dbReference>
<name>A0A1I1YMT5_9BURK</name>
<feature type="domain" description="HTH cro/C1-type" evidence="1">
    <location>
        <begin position="7"/>
        <end position="61"/>
    </location>
</feature>
<dbReference type="STRING" id="32040.SAMN04489710_11837"/>
<dbReference type="Gene3D" id="1.10.260.40">
    <property type="entry name" value="lambda repressor-like DNA-binding domains"/>
    <property type="match status" value="1"/>
</dbReference>
<dbReference type="AlphaFoldDB" id="A0A1I1YMT5"/>
<dbReference type="InterPro" id="IPR010982">
    <property type="entry name" value="Lambda_DNA-bd_dom_sf"/>
</dbReference>
<accession>A0A1I1YMT5</accession>
<evidence type="ECO:0000259" key="1">
    <source>
        <dbReference type="PROSITE" id="PS50943"/>
    </source>
</evidence>
<dbReference type="Proteomes" id="UP000199517">
    <property type="component" value="Unassembled WGS sequence"/>
</dbReference>
<dbReference type="SMART" id="SM00530">
    <property type="entry name" value="HTH_XRE"/>
    <property type="match status" value="1"/>
</dbReference>
<dbReference type="OrthoDB" id="9805356at2"/>